<keyword evidence="4" id="KW-0472">Membrane</keyword>
<keyword evidence="2" id="KW-0812">Transmembrane</keyword>
<keyword evidence="8" id="KW-1185">Reference proteome</keyword>
<dbReference type="Pfam" id="PF01103">
    <property type="entry name" value="Omp85"/>
    <property type="match status" value="1"/>
</dbReference>
<dbReference type="PANTHER" id="PTHR12815:SF47">
    <property type="entry name" value="TRANSLOCATION AND ASSEMBLY MODULE SUBUNIT TAMA"/>
    <property type="match status" value="1"/>
</dbReference>
<reference evidence="7 8" key="1">
    <citation type="submission" date="2011-12" db="EMBL/GenBank/DDBJ databases">
        <title>The Genome Sequence of Prevotella micans F0438.</title>
        <authorList>
            <consortium name="The Broad Institute Genome Sequencing Platform"/>
            <person name="Earl A."/>
            <person name="Ward D."/>
            <person name="Feldgarden M."/>
            <person name="Gevers D."/>
            <person name="Izard J."/>
            <person name="Baranova O.V."/>
            <person name="Blanton J.M."/>
            <person name="Wade W.G."/>
            <person name="Dewhirst F.E."/>
            <person name="Young S.K."/>
            <person name="Zeng Q."/>
            <person name="Gargeya S."/>
            <person name="Fitzgerald M."/>
            <person name="Haas B."/>
            <person name="Abouelleil A."/>
            <person name="Alvarado L."/>
            <person name="Arachchi H.M."/>
            <person name="Berlin A."/>
            <person name="Chapman S.B."/>
            <person name="Gearin G."/>
            <person name="Goldberg J."/>
            <person name="Griggs A."/>
            <person name="Gujja S."/>
            <person name="Hansen M."/>
            <person name="Heiman D."/>
            <person name="Howarth C."/>
            <person name="Larimer J."/>
            <person name="Lui A."/>
            <person name="MacDonald P.J.P."/>
            <person name="McCowen C."/>
            <person name="Montmayeur A."/>
            <person name="Murphy C."/>
            <person name="Neiman D."/>
            <person name="Pearson M."/>
            <person name="Priest M."/>
            <person name="Roberts A."/>
            <person name="Saif S."/>
            <person name="Shea T."/>
            <person name="Sisk P."/>
            <person name="Stolte C."/>
            <person name="Sykes S."/>
            <person name="Wortman J."/>
            <person name="Nusbaum C."/>
            <person name="Birren B."/>
        </authorList>
    </citation>
    <scope>NUCLEOTIDE SEQUENCE [LARGE SCALE GENOMIC DNA]</scope>
    <source>
        <strain evidence="7 8">F0438</strain>
    </source>
</reference>
<evidence type="ECO:0000256" key="3">
    <source>
        <dbReference type="ARBA" id="ARBA00022729"/>
    </source>
</evidence>
<feature type="domain" description="Bacterial surface antigen (D15)" evidence="6">
    <location>
        <begin position="609"/>
        <end position="777"/>
    </location>
</feature>
<comment type="subcellular location">
    <subcellularLocation>
        <location evidence="1">Membrane</location>
    </subcellularLocation>
</comment>
<evidence type="ECO:0000256" key="1">
    <source>
        <dbReference type="ARBA" id="ARBA00004370"/>
    </source>
</evidence>
<dbReference type="Gene3D" id="2.40.160.50">
    <property type="entry name" value="membrane protein fhac: a member of the omp85/tpsb transporter family"/>
    <property type="match status" value="1"/>
</dbReference>
<evidence type="ECO:0000313" key="7">
    <source>
        <dbReference type="EMBL" id="EHO75018.1"/>
    </source>
</evidence>
<dbReference type="PANTHER" id="PTHR12815">
    <property type="entry name" value="SORTING AND ASSEMBLY MACHINERY SAMM50 PROTEIN FAMILY MEMBER"/>
    <property type="match status" value="1"/>
</dbReference>
<accession>H1PZH3</accession>
<dbReference type="InterPro" id="IPR039910">
    <property type="entry name" value="D15-like"/>
</dbReference>
<evidence type="ECO:0000313" key="8">
    <source>
        <dbReference type="Proteomes" id="UP000016023"/>
    </source>
</evidence>
<evidence type="ECO:0000256" key="2">
    <source>
        <dbReference type="ARBA" id="ARBA00022692"/>
    </source>
</evidence>
<comment type="caution">
    <text evidence="7">The sequence shown here is derived from an EMBL/GenBank/DDBJ whole genome shotgun (WGS) entry which is preliminary data.</text>
</comment>
<dbReference type="HOGENOM" id="CLU_010929_0_0_10"/>
<evidence type="ECO:0000259" key="6">
    <source>
        <dbReference type="Pfam" id="PF01103"/>
    </source>
</evidence>
<evidence type="ECO:0000256" key="5">
    <source>
        <dbReference type="ARBA" id="ARBA00023237"/>
    </source>
</evidence>
<dbReference type="PATRIC" id="fig|883158.3.peg.66"/>
<dbReference type="EMBL" id="AGWK01000001">
    <property type="protein sequence ID" value="EHO75018.1"/>
    <property type="molecule type" value="Genomic_DNA"/>
</dbReference>
<keyword evidence="3" id="KW-0732">Signal</keyword>
<keyword evidence="5" id="KW-0998">Cell outer membrane</keyword>
<dbReference type="GO" id="GO:0019867">
    <property type="term" value="C:outer membrane"/>
    <property type="evidence" value="ECO:0007669"/>
    <property type="project" value="InterPro"/>
</dbReference>
<proteinExistence type="predicted"/>
<name>H1PZH3_9BACT</name>
<organism evidence="7 8">
    <name type="scientific">Prevotella micans F0438</name>
    <dbReference type="NCBI Taxonomy" id="883158"/>
    <lineage>
        <taxon>Bacteria</taxon>
        <taxon>Pseudomonadati</taxon>
        <taxon>Bacteroidota</taxon>
        <taxon>Bacteroidia</taxon>
        <taxon>Bacteroidales</taxon>
        <taxon>Prevotellaceae</taxon>
        <taxon>Prevotella</taxon>
    </lineage>
</organism>
<dbReference type="AlphaFoldDB" id="H1PZH3"/>
<protein>
    <recommendedName>
        <fullName evidence="6">Bacterial surface antigen (D15) domain-containing protein</fullName>
    </recommendedName>
</protein>
<dbReference type="eggNOG" id="COG0729">
    <property type="taxonomic scope" value="Bacteria"/>
</dbReference>
<sequence length="797" mass="91276">MKEINKFICLITAIIFSVFIQSCSTTKAIPEGEQLYTGMKSTRYENYQNSPHFTNVKEELDLILATTPNASLFGSPSMRSPFPIGLWIWNSFAQDSTAFGKWMLRAFASKPILLSATTPDLRATVGKNLLSKRGYFSGKISYETIRQRNPRKAKLRYTVNIGPLCTIDSISYTNFPPAADSLIRTDTAAAIIKKGCPFDVASLEQERQRITSLFRNHGYYYYQGDHASYLADTTLNHGRATVRLQMVDSIPPRAARVWTIRKQTINFRREIMEELHGQRIRGFLTMNYTHSRPPVRHRTLTNDLMLRPGDTYSQERHQQMLNKLNSTGVFSATSLTFTPSDSSDTCTTLDMTLDCLIEKPYDFYIETYGKGKTSGKYGPELIIGFAKRNTFRGAELFNLKAHGAYEWASARNDNENSRINDYQYGAEASLQIPRILNPFAEPPRKRHRRIEQKRREAFLKGLPMPPVPKIKQFYETPITLLRTSVDIINRAKYFKRHVVSGELTYAWRPTEQNTYQFTPLSLTYEFMHKTTKQFQELTDSMPYLKVSMADQFIPKASFQYTYQSPSGLLNPIKWQTTVSEASNLIALGALIRKKPWDEKNKKMFKNPYAQFLKLETKFTKLWTIKSHTTIAAHINIGAIWAYGNSTIAPYTEQFYVGGANSVRAFNVREIGPGRYRSTSRNRSYIEQTGDIKVLANLEYRPHLVGNLYGALFLDAGNVWTLQEDSSRPSSEFKFKNFLKEMALGTGVGLRYDLDFFIIRLDWGIGLHVPYATGITRFYNIPKFRDAQTLHLAIGLPF</sequence>
<gene>
    <name evidence="7" type="ORF">HMPREF9140_00061</name>
</gene>
<dbReference type="RefSeq" id="WP_006950917.1">
    <property type="nucleotide sequence ID" value="NZ_JH594521.1"/>
</dbReference>
<evidence type="ECO:0000256" key="4">
    <source>
        <dbReference type="ARBA" id="ARBA00023136"/>
    </source>
</evidence>
<dbReference type="Proteomes" id="UP000016023">
    <property type="component" value="Unassembled WGS sequence"/>
</dbReference>
<dbReference type="PROSITE" id="PS51257">
    <property type="entry name" value="PROKAR_LIPOPROTEIN"/>
    <property type="match status" value="1"/>
</dbReference>
<dbReference type="STRING" id="883158.HMPREF9140_00061"/>
<dbReference type="InterPro" id="IPR000184">
    <property type="entry name" value="Bac_surfAg_D15"/>
</dbReference>